<dbReference type="RefSeq" id="WP_092653613.1">
    <property type="nucleotide sequence ID" value="NZ_LT629732.1"/>
</dbReference>
<dbReference type="CDD" id="cd08899">
    <property type="entry name" value="SRPBCC_CalC_Aha1-like_6"/>
    <property type="match status" value="1"/>
</dbReference>
<comment type="similarity">
    <text evidence="1">Belongs to the AHA1 family.</text>
</comment>
<feature type="domain" description="Activator of Hsp90 ATPase homologue 1/2-like C-terminal" evidence="2">
    <location>
        <begin position="33"/>
        <end position="139"/>
    </location>
</feature>
<evidence type="ECO:0000259" key="2">
    <source>
        <dbReference type="Pfam" id="PF08327"/>
    </source>
</evidence>
<evidence type="ECO:0000313" key="3">
    <source>
        <dbReference type="EMBL" id="SDS41449.1"/>
    </source>
</evidence>
<dbReference type="AlphaFoldDB" id="A0A1H1S2L4"/>
<gene>
    <name evidence="3" type="ORF">SAMN04489717_2621</name>
</gene>
<protein>
    <submittedName>
        <fullName evidence="3">Uncharacterized conserved protein YndB, AHSA1/START domain</fullName>
    </submittedName>
</protein>
<dbReference type="InterPro" id="IPR023393">
    <property type="entry name" value="START-like_dom_sf"/>
</dbReference>
<evidence type="ECO:0000256" key="1">
    <source>
        <dbReference type="ARBA" id="ARBA00006817"/>
    </source>
</evidence>
<dbReference type="SUPFAM" id="SSF55961">
    <property type="entry name" value="Bet v1-like"/>
    <property type="match status" value="1"/>
</dbReference>
<accession>A0A1H1S2L4</accession>
<reference evidence="3 4" key="1">
    <citation type="submission" date="2016-10" db="EMBL/GenBank/DDBJ databases">
        <authorList>
            <person name="de Groot N.N."/>
        </authorList>
    </citation>
    <scope>NUCLEOTIDE SEQUENCE [LARGE SCALE GENOMIC DNA]</scope>
    <source>
        <strain evidence="3 4">DSM 22024</strain>
    </source>
</reference>
<dbReference type="Pfam" id="PF08327">
    <property type="entry name" value="AHSA1"/>
    <property type="match status" value="1"/>
</dbReference>
<dbReference type="Gene3D" id="3.30.530.20">
    <property type="match status" value="1"/>
</dbReference>
<keyword evidence="4" id="KW-1185">Reference proteome</keyword>
<name>A0A1H1S2L4_9ACTN</name>
<proteinExistence type="inferred from homology"/>
<organism evidence="3 4">
    <name type="scientific">Actinopolymorpha singaporensis</name>
    <dbReference type="NCBI Taxonomy" id="117157"/>
    <lineage>
        <taxon>Bacteria</taxon>
        <taxon>Bacillati</taxon>
        <taxon>Actinomycetota</taxon>
        <taxon>Actinomycetes</taxon>
        <taxon>Propionibacteriales</taxon>
        <taxon>Actinopolymorphaceae</taxon>
        <taxon>Actinopolymorpha</taxon>
    </lineage>
</organism>
<dbReference type="OrthoDB" id="8117292at2"/>
<dbReference type="EMBL" id="LT629732">
    <property type="protein sequence ID" value="SDS41449.1"/>
    <property type="molecule type" value="Genomic_DNA"/>
</dbReference>
<dbReference type="Proteomes" id="UP000198983">
    <property type="component" value="Chromosome I"/>
</dbReference>
<sequence>MDRSSFRPSPPAPAEVVPDDDRWMLVLVRELRHSPERVWAALTEADRVREWAPFVPDRDLGRTGSATLTMVDGSTSDDLPSTVRRAEPPRLLEYTWGSDLLRWELDAQGAGTLLTLRHSVGDREMVAKVAAGWHLCLDVAEHLLDGEPVGPIRGMEAMDFGWSDVHDAYVRMLKER</sequence>
<dbReference type="InterPro" id="IPR013538">
    <property type="entry name" value="ASHA1/2-like_C"/>
</dbReference>
<evidence type="ECO:0000313" key="4">
    <source>
        <dbReference type="Proteomes" id="UP000198983"/>
    </source>
</evidence>